<organism evidence="8 9">
    <name type="scientific">Chitinophaga terrae</name>
    <name type="common">ex Kim and Jung 2007</name>
    <dbReference type="NCBI Taxonomy" id="408074"/>
    <lineage>
        <taxon>Bacteria</taxon>
        <taxon>Pseudomonadati</taxon>
        <taxon>Bacteroidota</taxon>
        <taxon>Chitinophagia</taxon>
        <taxon>Chitinophagales</taxon>
        <taxon>Chitinophagaceae</taxon>
        <taxon>Chitinophaga</taxon>
    </lineage>
</organism>
<proteinExistence type="inferred from homology"/>
<evidence type="ECO:0000313" key="8">
    <source>
        <dbReference type="EMBL" id="SEA01916.1"/>
    </source>
</evidence>
<dbReference type="Pfam" id="PF02321">
    <property type="entry name" value="OEP"/>
    <property type="match status" value="2"/>
</dbReference>
<accession>A0A1H3XRC5</accession>
<keyword evidence="6" id="KW-0472">Membrane</keyword>
<keyword evidence="3" id="KW-0813">Transport</keyword>
<dbReference type="GO" id="GO:0009279">
    <property type="term" value="C:cell outer membrane"/>
    <property type="evidence" value="ECO:0007669"/>
    <property type="project" value="UniProtKB-SubCell"/>
</dbReference>
<gene>
    <name evidence="8" type="ORF">SAMN05660909_00442</name>
</gene>
<dbReference type="STRING" id="408074.SAMN05660909_00442"/>
<keyword evidence="4" id="KW-1134">Transmembrane beta strand</keyword>
<dbReference type="OrthoDB" id="9811587at2"/>
<dbReference type="EMBL" id="FNRL01000002">
    <property type="protein sequence ID" value="SEA01916.1"/>
    <property type="molecule type" value="Genomic_DNA"/>
</dbReference>
<reference evidence="9" key="1">
    <citation type="submission" date="2016-10" db="EMBL/GenBank/DDBJ databases">
        <authorList>
            <person name="Varghese N."/>
            <person name="Submissions S."/>
        </authorList>
    </citation>
    <scope>NUCLEOTIDE SEQUENCE [LARGE SCALE GENOMIC DNA]</scope>
    <source>
        <strain evidence="9">DSM 23920</strain>
    </source>
</reference>
<dbReference type="GO" id="GO:0015288">
    <property type="term" value="F:porin activity"/>
    <property type="evidence" value="ECO:0007669"/>
    <property type="project" value="TreeGrafter"/>
</dbReference>
<dbReference type="PANTHER" id="PTHR30026">
    <property type="entry name" value="OUTER MEMBRANE PROTEIN TOLC"/>
    <property type="match status" value="1"/>
</dbReference>
<evidence type="ECO:0000256" key="5">
    <source>
        <dbReference type="ARBA" id="ARBA00022692"/>
    </source>
</evidence>
<dbReference type="GO" id="GO:0015562">
    <property type="term" value="F:efflux transmembrane transporter activity"/>
    <property type="evidence" value="ECO:0007669"/>
    <property type="project" value="InterPro"/>
</dbReference>
<sequence>MLYTEMVNGIAIPKKFWPSIKKNEKVSSQLLYFWKVMRISRIAGVILVLLFADITSALAQDKWSLQRCVDYALQNNLQVKQQEIQRRLSELTLRQSKLGMIPSVNAGLNGSYSQGRNPSPLTNTYVTQSLTGVDGSLSVSADIFNWFNRQRTITANKYDLESNSFLLQKARNDLAFNVATAFLQILLNVEQVKVNEVNVEVTKQNLENTKKLVIAGSVPESNQADLEAQLALDSTNLVSAQNQVTLSILQMKAYLNLGFDIPFEPEIPANISSLPIAPLSEMAPEMVYSQALTTYPLVKADLAKIQSAYYIYKANKSTLYPKLSIAGSIGSNYSNGITKNGDRGAPFIYTDTIGVVSNSGVPVTTEKVIFPNQQILKMPFHEQLDLNFQQMARLSLSIPIFNGWQARTNIAKAKLNVETLELTRDIDNQKLKQDIYTAHANAVAALQKYNSSTTGVVAAQKAYDFATKRFNLGLMNTIDYITTQGKLYRAQIEKVSAQYDYIFKMKLLEFYRDQKISL</sequence>
<dbReference type="GO" id="GO:1990281">
    <property type="term" value="C:efflux pump complex"/>
    <property type="evidence" value="ECO:0007669"/>
    <property type="project" value="TreeGrafter"/>
</dbReference>
<dbReference type="InterPro" id="IPR003423">
    <property type="entry name" value="OMP_efflux"/>
</dbReference>
<dbReference type="Gene3D" id="1.20.1600.10">
    <property type="entry name" value="Outer membrane efflux proteins (OEP)"/>
    <property type="match status" value="1"/>
</dbReference>
<dbReference type="InterPro" id="IPR051906">
    <property type="entry name" value="TolC-like"/>
</dbReference>
<evidence type="ECO:0000256" key="4">
    <source>
        <dbReference type="ARBA" id="ARBA00022452"/>
    </source>
</evidence>
<dbReference type="SUPFAM" id="SSF56954">
    <property type="entry name" value="Outer membrane efflux proteins (OEP)"/>
    <property type="match status" value="1"/>
</dbReference>
<dbReference type="Proteomes" id="UP000199656">
    <property type="component" value="Unassembled WGS sequence"/>
</dbReference>
<keyword evidence="9" id="KW-1185">Reference proteome</keyword>
<keyword evidence="5" id="KW-0812">Transmembrane</keyword>
<protein>
    <submittedName>
        <fullName evidence="8">Outer membrane protein</fullName>
    </submittedName>
</protein>
<comment type="subcellular location">
    <subcellularLocation>
        <location evidence="1">Cell outer membrane</location>
    </subcellularLocation>
</comment>
<dbReference type="PANTHER" id="PTHR30026:SF20">
    <property type="entry name" value="OUTER MEMBRANE PROTEIN TOLC"/>
    <property type="match status" value="1"/>
</dbReference>
<evidence type="ECO:0000256" key="3">
    <source>
        <dbReference type="ARBA" id="ARBA00022448"/>
    </source>
</evidence>
<evidence type="ECO:0000313" key="9">
    <source>
        <dbReference type="Proteomes" id="UP000199656"/>
    </source>
</evidence>
<evidence type="ECO:0000256" key="1">
    <source>
        <dbReference type="ARBA" id="ARBA00004442"/>
    </source>
</evidence>
<evidence type="ECO:0000256" key="2">
    <source>
        <dbReference type="ARBA" id="ARBA00007613"/>
    </source>
</evidence>
<comment type="similarity">
    <text evidence="2">Belongs to the outer membrane factor (OMF) (TC 1.B.17) family.</text>
</comment>
<evidence type="ECO:0000256" key="6">
    <source>
        <dbReference type="ARBA" id="ARBA00023136"/>
    </source>
</evidence>
<name>A0A1H3XRC5_9BACT</name>
<dbReference type="AlphaFoldDB" id="A0A1H3XRC5"/>
<dbReference type="RefSeq" id="WP_089758228.1">
    <property type="nucleotide sequence ID" value="NZ_FNRL01000002.1"/>
</dbReference>
<keyword evidence="7" id="KW-0998">Cell outer membrane</keyword>
<evidence type="ECO:0000256" key="7">
    <source>
        <dbReference type="ARBA" id="ARBA00023237"/>
    </source>
</evidence>